<dbReference type="AlphaFoldDB" id="A0A438ATM2"/>
<accession>A0A438ATM2</accession>
<reference evidence="1 2" key="1">
    <citation type="submission" date="2018-11" db="EMBL/GenBank/DDBJ databases">
        <title>Rhodococcus spongicola sp. nov. and Rhodococcus xishaensis sp. nov. from marine sponges.</title>
        <authorList>
            <person name="Li L."/>
            <person name="Lin H.W."/>
        </authorList>
    </citation>
    <scope>NUCLEOTIDE SEQUENCE [LARGE SCALE GENOMIC DNA]</scope>
    <source>
        <strain evidence="1 2">LHW51113</strain>
    </source>
</reference>
<sequence length="239" mass="24124">MSIPVSLSMPTLPAAGDRAAQPLVAGLLLERRESALPAAAGDTVVAGPQIVAASVLEAAAGTDADAGRVVVELDIDPDNLDRTAEHRVLRYHVDCTTTQVEDAVGLRLPAPVTVFVTPEEPDTGTLAEAAQVLADAGYSPGLIAGQPVDAVADFLAVLAHTSVGFVGRARDGSEVLSLLAGTVAALSGDDVRAALTSPDAAALAALAPEAAEAVRGVLLGVEVEDLADVERMLSDAGLQ</sequence>
<protein>
    <submittedName>
        <fullName evidence="1">Uncharacterized protein</fullName>
    </submittedName>
</protein>
<dbReference type="OrthoDB" id="4483076at2"/>
<dbReference type="Proteomes" id="UP000283479">
    <property type="component" value="Unassembled WGS sequence"/>
</dbReference>
<evidence type="ECO:0000313" key="2">
    <source>
        <dbReference type="Proteomes" id="UP000283479"/>
    </source>
</evidence>
<dbReference type="RefSeq" id="WP_127954780.1">
    <property type="nucleotide sequence ID" value="NZ_RKLO01000004.1"/>
</dbReference>
<evidence type="ECO:0000313" key="1">
    <source>
        <dbReference type="EMBL" id="RVW02131.1"/>
    </source>
</evidence>
<proteinExistence type="predicted"/>
<gene>
    <name evidence="1" type="ORF">EGT50_12040</name>
</gene>
<keyword evidence="2" id="KW-1185">Reference proteome</keyword>
<name>A0A438ATM2_9NOCA</name>
<dbReference type="EMBL" id="RKLO01000004">
    <property type="protein sequence ID" value="RVW02131.1"/>
    <property type="molecule type" value="Genomic_DNA"/>
</dbReference>
<organism evidence="1 2">
    <name type="scientific">Rhodococcus xishaensis</name>
    <dbReference type="NCBI Taxonomy" id="2487364"/>
    <lineage>
        <taxon>Bacteria</taxon>
        <taxon>Bacillati</taxon>
        <taxon>Actinomycetota</taxon>
        <taxon>Actinomycetes</taxon>
        <taxon>Mycobacteriales</taxon>
        <taxon>Nocardiaceae</taxon>
        <taxon>Rhodococcus</taxon>
    </lineage>
</organism>
<comment type="caution">
    <text evidence="1">The sequence shown here is derived from an EMBL/GenBank/DDBJ whole genome shotgun (WGS) entry which is preliminary data.</text>
</comment>